<evidence type="ECO:0000256" key="5">
    <source>
        <dbReference type="ARBA" id="ARBA00023118"/>
    </source>
</evidence>
<keyword evidence="4" id="KW-0460">Magnesium</keyword>
<dbReference type="EMBL" id="DUZY01000001">
    <property type="protein sequence ID" value="DAD25659.1"/>
    <property type="molecule type" value="Genomic_DNA"/>
</dbReference>
<dbReference type="EMBL" id="DUZY01000001">
    <property type="protein sequence ID" value="DAD25646.1"/>
    <property type="molecule type" value="Genomic_DNA"/>
</dbReference>
<dbReference type="InterPro" id="IPR000123">
    <property type="entry name" value="Reverse_transcriptase_msDNA"/>
</dbReference>
<dbReference type="GO" id="GO:0003723">
    <property type="term" value="F:RNA binding"/>
    <property type="evidence" value="ECO:0007669"/>
    <property type="project" value="InterPro"/>
</dbReference>
<evidence type="ECO:0000313" key="15">
    <source>
        <dbReference type="Proteomes" id="UP000607653"/>
    </source>
</evidence>
<evidence type="ECO:0000256" key="4">
    <source>
        <dbReference type="ARBA" id="ARBA00022842"/>
    </source>
</evidence>
<dbReference type="PRINTS" id="PR00866">
    <property type="entry name" value="RNADNAPOLMS"/>
</dbReference>
<evidence type="ECO:0000256" key="8">
    <source>
        <dbReference type="SAM" id="Coils"/>
    </source>
</evidence>
<protein>
    <recommendedName>
        <fullName evidence="9">Reverse transcriptase domain-containing protein</fullName>
    </recommendedName>
</protein>
<reference evidence="12 15" key="1">
    <citation type="journal article" date="2020" name="Mol. Biol. Evol.">
        <title>Distinct Expression and Methylation Patterns for Genes with Different Fates following a Single Whole-Genome Duplication in Flowering Plants.</title>
        <authorList>
            <person name="Shi T."/>
            <person name="Rahmani R.S."/>
            <person name="Gugger P.F."/>
            <person name="Wang M."/>
            <person name="Li H."/>
            <person name="Zhang Y."/>
            <person name="Li Z."/>
            <person name="Wang Q."/>
            <person name="Van de Peer Y."/>
            <person name="Marchal K."/>
            <person name="Chen J."/>
        </authorList>
    </citation>
    <scope>NUCLEOTIDE SEQUENCE [LARGE SCALE GENOMIC DNA]</scope>
    <source>
        <tissue evidence="12">Leaf</tissue>
    </source>
</reference>
<organism evidence="12 15">
    <name type="scientific">Nelumbo nucifera</name>
    <name type="common">Sacred lotus</name>
    <dbReference type="NCBI Taxonomy" id="4432"/>
    <lineage>
        <taxon>Eukaryota</taxon>
        <taxon>Viridiplantae</taxon>
        <taxon>Streptophyta</taxon>
        <taxon>Embryophyta</taxon>
        <taxon>Tracheophyta</taxon>
        <taxon>Spermatophyta</taxon>
        <taxon>Magnoliopsida</taxon>
        <taxon>Proteales</taxon>
        <taxon>Nelumbonaceae</taxon>
        <taxon>Nelumbo</taxon>
    </lineage>
</organism>
<keyword evidence="14" id="KW-0496">Mitochondrion</keyword>
<evidence type="ECO:0000313" key="14">
    <source>
        <dbReference type="EMBL" id="DAD49591.1"/>
    </source>
</evidence>
<evidence type="ECO:0000313" key="11">
    <source>
        <dbReference type="EMBL" id="DAD25646.1"/>
    </source>
</evidence>
<dbReference type="SUPFAM" id="SSF56672">
    <property type="entry name" value="DNA/RNA polymerases"/>
    <property type="match status" value="1"/>
</dbReference>
<evidence type="ECO:0000256" key="6">
    <source>
        <dbReference type="ARBA" id="ARBA00034120"/>
    </source>
</evidence>
<evidence type="ECO:0000256" key="3">
    <source>
        <dbReference type="ARBA" id="ARBA00022723"/>
    </source>
</evidence>
<dbReference type="GO" id="GO:0051607">
    <property type="term" value="P:defense response to virus"/>
    <property type="evidence" value="ECO:0007669"/>
    <property type="project" value="UniProtKB-KW"/>
</dbReference>
<keyword evidence="5" id="KW-0051">Antiviral defense</keyword>
<dbReference type="PANTHER" id="PTHR34047:SF2">
    <property type="entry name" value="NUCLEAR INTRON MATURASE 1, MITOCHONDRIAL"/>
    <property type="match status" value="1"/>
</dbReference>
<dbReference type="AlphaFoldDB" id="A0A822Y2X4"/>
<evidence type="ECO:0000313" key="12">
    <source>
        <dbReference type="EMBL" id="DAD25659.1"/>
    </source>
</evidence>
<dbReference type="InterPro" id="IPR000477">
    <property type="entry name" value="RT_dom"/>
</dbReference>
<evidence type="ECO:0000256" key="7">
    <source>
        <dbReference type="ARBA" id="ARBA00048173"/>
    </source>
</evidence>
<feature type="coiled-coil region" evidence="8">
    <location>
        <begin position="257"/>
        <end position="289"/>
    </location>
</feature>
<dbReference type="EMBL" id="DUZY01000030">
    <property type="protein sequence ID" value="DAD49315.1"/>
    <property type="molecule type" value="Genomic_DNA"/>
</dbReference>
<evidence type="ECO:0000256" key="1">
    <source>
        <dbReference type="ARBA" id="ARBA00022679"/>
    </source>
</evidence>
<dbReference type="GO" id="GO:0003964">
    <property type="term" value="F:RNA-directed DNA polymerase activity"/>
    <property type="evidence" value="ECO:0007669"/>
    <property type="project" value="UniProtKB-EC"/>
</dbReference>
<dbReference type="PROSITE" id="PS50878">
    <property type="entry name" value="RT_POL"/>
    <property type="match status" value="1"/>
</dbReference>
<evidence type="ECO:0000313" key="10">
    <source>
        <dbReference type="EMBL" id="DAD25595.1"/>
    </source>
</evidence>
<keyword evidence="8" id="KW-0175">Coiled coil</keyword>
<comment type="caution">
    <text evidence="12">The sequence shown here is derived from an EMBL/GenBank/DDBJ whole genome shotgun (WGS) entry which is preliminary data.</text>
</comment>
<keyword evidence="1" id="KW-0808">Transferase</keyword>
<evidence type="ECO:0000256" key="2">
    <source>
        <dbReference type="ARBA" id="ARBA00022695"/>
    </source>
</evidence>
<dbReference type="InterPro" id="IPR051083">
    <property type="entry name" value="GrpII_Intron_Splice-Mob/Def"/>
</dbReference>
<name>A0A822Y2X4_NELNU</name>
<keyword evidence="3" id="KW-0479">Metal-binding</keyword>
<comment type="catalytic activity">
    <reaction evidence="7">
        <text>DNA(n) + a 2'-deoxyribonucleoside 5'-triphosphate = DNA(n+1) + diphosphate</text>
        <dbReference type="Rhea" id="RHEA:22508"/>
        <dbReference type="Rhea" id="RHEA-COMP:17339"/>
        <dbReference type="Rhea" id="RHEA-COMP:17340"/>
        <dbReference type="ChEBI" id="CHEBI:33019"/>
        <dbReference type="ChEBI" id="CHEBI:61560"/>
        <dbReference type="ChEBI" id="CHEBI:173112"/>
        <dbReference type="EC" id="2.7.7.49"/>
    </reaction>
</comment>
<feature type="domain" description="Reverse transcriptase" evidence="9">
    <location>
        <begin position="1"/>
        <end position="164"/>
    </location>
</feature>
<comment type="similarity">
    <text evidence="6">Belongs to the bacterial reverse transcriptase family.</text>
</comment>
<sequence length="291" mass="33706">MPMLRGVDRLIKADIVGCFDNIDHALLNSTAQFHIGQGNESFCRLIAAFLTTDIRDKEGKSYASNSKGIPQGSPLSPILMNVFMHQFDLMIRSILEQEDKLRYVRYADDMLFGILQGVDSESVSQRFQKLFREALDTIKLEATSHELIRGTTIPCATLVLGVLVSIKREGALEMRAPIKRFKRKLNQALDNGIKEMQKKQLNRFLKLPRVFIYLSLYSCCCNAKEVLLYLKDLWLSRIKAFRQQCKGKEKEEKKIDLDRINKRLSKYHIKMKEKKQQFIEQELQRAKVEIS</sequence>
<dbReference type="PANTHER" id="PTHR34047">
    <property type="entry name" value="NUCLEAR INTRON MATURASE 1, MITOCHONDRIAL-RELATED"/>
    <property type="match status" value="1"/>
</dbReference>
<dbReference type="Proteomes" id="UP000607653">
    <property type="component" value="Unassembled WGS sequence"/>
</dbReference>
<evidence type="ECO:0000313" key="13">
    <source>
        <dbReference type="EMBL" id="DAD49315.1"/>
    </source>
</evidence>
<dbReference type="Pfam" id="PF00078">
    <property type="entry name" value="RVT_1"/>
    <property type="match status" value="1"/>
</dbReference>
<dbReference type="EMBL" id="DUZY01000246">
    <property type="protein sequence ID" value="DAD49591.1"/>
    <property type="molecule type" value="Genomic_DNA"/>
</dbReference>
<accession>A0A822Y2X4</accession>
<dbReference type="GO" id="GO:0046872">
    <property type="term" value="F:metal ion binding"/>
    <property type="evidence" value="ECO:0007669"/>
    <property type="project" value="UniProtKB-KW"/>
</dbReference>
<keyword evidence="15" id="KW-1185">Reference proteome</keyword>
<dbReference type="EMBL" id="DUZY01000001">
    <property type="protein sequence ID" value="DAD25595.1"/>
    <property type="molecule type" value="Genomic_DNA"/>
</dbReference>
<proteinExistence type="inferred from homology"/>
<geneLocation type="mitochondrion" evidence="14"/>
<gene>
    <name evidence="14" type="ORF">HUJ06_000103</name>
    <name evidence="10" type="ORF">HUJ06_027059</name>
    <name evidence="11" type="ORF">HUJ06_027110</name>
    <name evidence="12" type="ORF">HUJ06_027123</name>
    <name evidence="13" type="ORF">HUJ06_032036</name>
</gene>
<keyword evidence="2" id="KW-0548">Nucleotidyltransferase</keyword>
<evidence type="ECO:0000259" key="9">
    <source>
        <dbReference type="PROSITE" id="PS50878"/>
    </source>
</evidence>
<dbReference type="InterPro" id="IPR043502">
    <property type="entry name" value="DNA/RNA_pol_sf"/>
</dbReference>